<dbReference type="GO" id="GO:0050308">
    <property type="term" value="F:sugar-phosphatase activity"/>
    <property type="evidence" value="ECO:0007669"/>
    <property type="project" value="TreeGrafter"/>
</dbReference>
<reference evidence="2 3" key="1">
    <citation type="journal article" date="2018" name="Biotechnol. Biofuels">
        <title>Integrative visual omics of the white-rot fungus Polyporus brumalis exposes the biotechnological potential of its oxidative enzymes for delignifying raw plant biomass.</title>
        <authorList>
            <person name="Miyauchi S."/>
            <person name="Rancon A."/>
            <person name="Drula E."/>
            <person name="Hage H."/>
            <person name="Chaduli D."/>
            <person name="Favel A."/>
            <person name="Grisel S."/>
            <person name="Henrissat B."/>
            <person name="Herpoel-Gimbert I."/>
            <person name="Ruiz-Duenas F.J."/>
            <person name="Chevret D."/>
            <person name="Hainaut M."/>
            <person name="Lin J."/>
            <person name="Wang M."/>
            <person name="Pangilinan J."/>
            <person name="Lipzen A."/>
            <person name="Lesage-Meessen L."/>
            <person name="Navarro D."/>
            <person name="Riley R."/>
            <person name="Grigoriev I.V."/>
            <person name="Zhou S."/>
            <person name="Raouche S."/>
            <person name="Rosso M.N."/>
        </authorList>
    </citation>
    <scope>NUCLEOTIDE SEQUENCE [LARGE SCALE GENOMIC DNA]</scope>
    <source>
        <strain evidence="2 3">BRFM 1820</strain>
    </source>
</reference>
<name>A0A371DBP0_9APHY</name>
<dbReference type="Pfam" id="PF00702">
    <property type="entry name" value="Hydrolase"/>
    <property type="match status" value="1"/>
</dbReference>
<dbReference type="PANTHER" id="PTHR43481">
    <property type="entry name" value="FRUCTOSE-1-PHOSPHATE PHOSPHATASE"/>
    <property type="match status" value="1"/>
</dbReference>
<evidence type="ECO:0000256" key="1">
    <source>
        <dbReference type="SAM" id="MobiDB-lite"/>
    </source>
</evidence>
<evidence type="ECO:0000313" key="3">
    <source>
        <dbReference type="Proteomes" id="UP000256964"/>
    </source>
</evidence>
<dbReference type="EMBL" id="KZ857402">
    <property type="protein sequence ID" value="RDX49943.1"/>
    <property type="molecule type" value="Genomic_DNA"/>
</dbReference>
<evidence type="ECO:0000313" key="2">
    <source>
        <dbReference type="EMBL" id="RDX49943.1"/>
    </source>
</evidence>
<dbReference type="SFLD" id="SFLDS00003">
    <property type="entry name" value="Haloacid_Dehalogenase"/>
    <property type="match status" value="1"/>
</dbReference>
<gene>
    <name evidence="2" type="ORF">OH76DRAFT_1350084</name>
</gene>
<dbReference type="InterPro" id="IPR023214">
    <property type="entry name" value="HAD_sf"/>
</dbReference>
<dbReference type="PANTHER" id="PTHR43481:SF2">
    <property type="entry name" value="PHOSPHATASE"/>
    <property type="match status" value="1"/>
</dbReference>
<sequence length="353" mass="37915">MSSPEPTATFYADAVLFDMDGTLTDSISAVEAAWGKVAKDIGQDPAYVIAATHGKRAVDNLAQFKPHIKEHEMDNEVQAFEESILFFADAYNKHGPGSQPSTPTVDSGAATPALTPSSSTPTSRASSRAPSFAGSLAQLTAFRRPSFLHRVSSLLTMTNQVIPESDAATFEDTITEEQEEGAVNPNWRDELVKKHQLQAWQVEAAAVDRSVRILPGVKKLMSSIPKGRYAVATSGAKTYAYGCMTRVGITPPEVTITADDKRLKAGKPAPDPFLLAAKELGFDCKRCVVFEDSPSGIKAGVASGATVIAVCTSHERSKIENCGAHYIVDTMEQVRVTPEGDRLRFEILPTPSA</sequence>
<dbReference type="Proteomes" id="UP000256964">
    <property type="component" value="Unassembled WGS sequence"/>
</dbReference>
<keyword evidence="3" id="KW-1185">Reference proteome</keyword>
<protein>
    <submittedName>
        <fullName evidence="2">HAD-like protein</fullName>
    </submittedName>
</protein>
<organism evidence="2 3">
    <name type="scientific">Lentinus brumalis</name>
    <dbReference type="NCBI Taxonomy" id="2498619"/>
    <lineage>
        <taxon>Eukaryota</taxon>
        <taxon>Fungi</taxon>
        <taxon>Dikarya</taxon>
        <taxon>Basidiomycota</taxon>
        <taxon>Agaricomycotina</taxon>
        <taxon>Agaricomycetes</taxon>
        <taxon>Polyporales</taxon>
        <taxon>Polyporaceae</taxon>
        <taxon>Lentinus</taxon>
    </lineage>
</organism>
<proteinExistence type="predicted"/>
<dbReference type="Gene3D" id="3.40.50.1000">
    <property type="entry name" value="HAD superfamily/HAD-like"/>
    <property type="match status" value="1"/>
</dbReference>
<accession>A0A371DBP0</accession>
<dbReference type="InterPro" id="IPR023198">
    <property type="entry name" value="PGP-like_dom2"/>
</dbReference>
<dbReference type="OrthoDB" id="40579at2759"/>
<dbReference type="NCBIfam" id="TIGR01509">
    <property type="entry name" value="HAD-SF-IA-v3"/>
    <property type="match status" value="1"/>
</dbReference>
<dbReference type="SFLD" id="SFLDG01129">
    <property type="entry name" value="C1.5:_HAD__Beta-PGM__Phosphata"/>
    <property type="match status" value="1"/>
</dbReference>
<dbReference type="AlphaFoldDB" id="A0A371DBP0"/>
<feature type="compositionally biased region" description="Low complexity" evidence="1">
    <location>
        <begin position="107"/>
        <end position="130"/>
    </location>
</feature>
<dbReference type="FunFam" id="3.40.50.1000:FF:000162">
    <property type="entry name" value="HAD-like protein"/>
    <property type="match status" value="1"/>
</dbReference>
<dbReference type="FunFam" id="3.40.50.1000:FF:000145">
    <property type="entry name" value="HAD family hydrolase"/>
    <property type="match status" value="1"/>
</dbReference>
<dbReference type="InterPro" id="IPR006439">
    <property type="entry name" value="HAD-SF_hydro_IA"/>
</dbReference>
<dbReference type="InterPro" id="IPR051806">
    <property type="entry name" value="HAD-like_SPP"/>
</dbReference>
<feature type="region of interest" description="Disordered" evidence="1">
    <location>
        <begin position="95"/>
        <end position="130"/>
    </location>
</feature>
<dbReference type="SUPFAM" id="SSF56784">
    <property type="entry name" value="HAD-like"/>
    <property type="match status" value="2"/>
</dbReference>
<dbReference type="Gene3D" id="1.10.150.240">
    <property type="entry name" value="Putative phosphatase, domain 2"/>
    <property type="match status" value="1"/>
</dbReference>
<dbReference type="STRING" id="139420.A0A371DBP0"/>
<dbReference type="InterPro" id="IPR036412">
    <property type="entry name" value="HAD-like_sf"/>
</dbReference>